<proteinExistence type="inferred from homology"/>
<dbReference type="PANTHER" id="PTHR43085">
    <property type="entry name" value="HEXOKINASE FAMILY MEMBER"/>
    <property type="match status" value="1"/>
</dbReference>
<dbReference type="InterPro" id="IPR050306">
    <property type="entry name" value="PfkB_Carbo_kinase"/>
</dbReference>
<evidence type="ECO:0000313" key="6">
    <source>
        <dbReference type="Proteomes" id="UP000231702"/>
    </source>
</evidence>
<dbReference type="CDD" id="cd01166">
    <property type="entry name" value="KdgK"/>
    <property type="match status" value="1"/>
</dbReference>
<dbReference type="PROSITE" id="PS00584">
    <property type="entry name" value="PFKB_KINASES_2"/>
    <property type="match status" value="1"/>
</dbReference>
<reference evidence="5 6" key="1">
    <citation type="journal article" date="2018" name="Int. J. Syst. Evol. Microbiol.">
        <title>Pseudooceanicola lipolyticus sp. nov., a marine alphaproteobacterium, reclassification of Oceanicola flagellatus as Pseudooceanicola flagellatus comb. nov. and emended description of the genus Pseudooceanicola.</title>
        <authorList>
            <person name="Huang M.-M."/>
            <person name="Guo L.-L."/>
            <person name="Wu Y.-H."/>
            <person name="Lai Q.-L."/>
            <person name="Shao Z.-Z."/>
            <person name="Wang C.-S."/>
            <person name="Wu M."/>
            <person name="Xu X.-W."/>
        </authorList>
    </citation>
    <scope>NUCLEOTIDE SEQUENCE [LARGE SCALE GENOMIC DNA]</scope>
    <source>
        <strain evidence="5 6">Ar-45</strain>
    </source>
</reference>
<keyword evidence="6" id="KW-1185">Reference proteome</keyword>
<comment type="caution">
    <text evidence="5">The sequence shown here is derived from an EMBL/GenBank/DDBJ whole genome shotgun (WGS) entry which is preliminary data.</text>
</comment>
<dbReference type="EMBL" id="PGTD01000012">
    <property type="protein sequence ID" value="PJE30909.1"/>
    <property type="molecule type" value="Genomic_DNA"/>
</dbReference>
<gene>
    <name evidence="5" type="ORF">CVM39_05555</name>
</gene>
<sequence length="299" mass="31398">MKFLSLGEAMVELSPAEGGLFRRGFAGDTLNTAWYMQALMGAGVGYATVLGHDAMSDAMAAFIGAAGIDTSRIRRDDSRSVGLYMISLADGERSFTYWRGQSAARLLADDPDWLGQVLAGVEMIYVSGITLAILEPARRAVLLDALQTAREAGARVAFDPNLRPRLWSSTTEMCAAITEAAACCDIALPSFDDEAEHFGDISLQATAERYAKGGAAEVMVKNGGGAMLTWYRGAMAPVNPGAPVTPVDTTGAGDSFNGGYLSARLAGASLEEAARKGHAVAAQVVRHPGALMPMDLLKG</sequence>
<evidence type="ECO:0000256" key="2">
    <source>
        <dbReference type="ARBA" id="ARBA00022679"/>
    </source>
</evidence>
<dbReference type="InterPro" id="IPR011611">
    <property type="entry name" value="PfkB_dom"/>
</dbReference>
<dbReference type="Proteomes" id="UP000231702">
    <property type="component" value="Unassembled WGS sequence"/>
</dbReference>
<comment type="similarity">
    <text evidence="1">Belongs to the carbohydrate kinase PfkB family.</text>
</comment>
<dbReference type="Pfam" id="PF00294">
    <property type="entry name" value="PfkB"/>
    <property type="match status" value="1"/>
</dbReference>
<dbReference type="InterPro" id="IPR002173">
    <property type="entry name" value="Carboh/pur_kinase_PfkB_CS"/>
</dbReference>
<keyword evidence="2" id="KW-0808">Transferase</keyword>
<dbReference type="PANTHER" id="PTHR43085:SF15">
    <property type="entry name" value="2-DEHYDRO-3-DEOXYGLUCONOKINASE"/>
    <property type="match status" value="1"/>
</dbReference>
<dbReference type="InterPro" id="IPR029056">
    <property type="entry name" value="Ribokinase-like"/>
</dbReference>
<dbReference type="RefSeq" id="WP_097147136.1">
    <property type="nucleotide sequence ID" value="NZ_OBEA01000007.1"/>
</dbReference>
<dbReference type="SUPFAM" id="SSF53613">
    <property type="entry name" value="Ribokinase-like"/>
    <property type="match status" value="1"/>
</dbReference>
<keyword evidence="3 5" id="KW-0418">Kinase</keyword>
<evidence type="ECO:0000256" key="3">
    <source>
        <dbReference type="ARBA" id="ARBA00022777"/>
    </source>
</evidence>
<feature type="domain" description="Carbohydrate kinase PfkB" evidence="4">
    <location>
        <begin position="7"/>
        <end position="291"/>
    </location>
</feature>
<name>A0ABX4MTJ7_9RHOB</name>
<dbReference type="GO" id="GO:0016301">
    <property type="term" value="F:kinase activity"/>
    <property type="evidence" value="ECO:0007669"/>
    <property type="project" value="UniProtKB-KW"/>
</dbReference>
<dbReference type="Gene3D" id="3.40.1190.20">
    <property type="match status" value="1"/>
</dbReference>
<evidence type="ECO:0000259" key="4">
    <source>
        <dbReference type="Pfam" id="PF00294"/>
    </source>
</evidence>
<evidence type="ECO:0000256" key="1">
    <source>
        <dbReference type="ARBA" id="ARBA00010688"/>
    </source>
</evidence>
<accession>A0ABX4MTJ7</accession>
<evidence type="ECO:0000313" key="5">
    <source>
        <dbReference type="EMBL" id="PJE30909.1"/>
    </source>
</evidence>
<organism evidence="5 6">
    <name type="scientific">Pseudooceanicola antarcticus</name>
    <dbReference type="NCBI Taxonomy" id="1247613"/>
    <lineage>
        <taxon>Bacteria</taxon>
        <taxon>Pseudomonadati</taxon>
        <taxon>Pseudomonadota</taxon>
        <taxon>Alphaproteobacteria</taxon>
        <taxon>Rhodobacterales</taxon>
        <taxon>Paracoccaceae</taxon>
        <taxon>Pseudooceanicola</taxon>
    </lineage>
</organism>
<protein>
    <submittedName>
        <fullName evidence="5">Sugar kinase</fullName>
    </submittedName>
</protein>